<sequence>MQRDILNARVLELLELLEVMIRAQEGIVDIAAIRQINWDVHLGDMVTRPMKLGKYNRKLVAKASAAKGRTMNPQLLHRLDDETLKLYKELFANCSVLVGMHPDEATERLLTLP</sequence>
<gene>
    <name evidence="1" type="ORF">PsorP6_012205</name>
</gene>
<name>A0ACC0WHQ5_9STRA</name>
<keyword evidence="2" id="KW-1185">Reference proteome</keyword>
<reference evidence="1 2" key="1">
    <citation type="journal article" date="2022" name="bioRxiv">
        <title>The genome of the oomycete Peronosclerospora sorghi, a cosmopolitan pathogen of maize and sorghum, is inflated with dispersed pseudogenes.</title>
        <authorList>
            <person name="Fletcher K."/>
            <person name="Martin F."/>
            <person name="Isakeit T."/>
            <person name="Cavanaugh K."/>
            <person name="Magill C."/>
            <person name="Michelmore R."/>
        </authorList>
    </citation>
    <scope>NUCLEOTIDE SEQUENCE [LARGE SCALE GENOMIC DNA]</scope>
    <source>
        <strain evidence="1">P6</strain>
    </source>
</reference>
<protein>
    <submittedName>
        <fullName evidence="1">Uncharacterized protein</fullName>
    </submittedName>
</protein>
<organism evidence="1 2">
    <name type="scientific">Peronosclerospora sorghi</name>
    <dbReference type="NCBI Taxonomy" id="230839"/>
    <lineage>
        <taxon>Eukaryota</taxon>
        <taxon>Sar</taxon>
        <taxon>Stramenopiles</taxon>
        <taxon>Oomycota</taxon>
        <taxon>Peronosporomycetes</taxon>
        <taxon>Peronosporales</taxon>
        <taxon>Peronosporaceae</taxon>
        <taxon>Peronosclerospora</taxon>
    </lineage>
</organism>
<comment type="caution">
    <text evidence="1">The sequence shown here is derived from an EMBL/GenBank/DDBJ whole genome shotgun (WGS) entry which is preliminary data.</text>
</comment>
<evidence type="ECO:0000313" key="1">
    <source>
        <dbReference type="EMBL" id="KAI9918269.1"/>
    </source>
</evidence>
<accession>A0ACC0WHQ5</accession>
<evidence type="ECO:0000313" key="2">
    <source>
        <dbReference type="Proteomes" id="UP001163321"/>
    </source>
</evidence>
<proteinExistence type="predicted"/>
<dbReference type="Proteomes" id="UP001163321">
    <property type="component" value="Chromosome 12"/>
</dbReference>
<dbReference type="EMBL" id="CM047591">
    <property type="protein sequence ID" value="KAI9918269.1"/>
    <property type="molecule type" value="Genomic_DNA"/>
</dbReference>